<evidence type="ECO:0000256" key="1">
    <source>
        <dbReference type="SAM" id="MobiDB-lite"/>
    </source>
</evidence>
<dbReference type="EMBL" id="JACBZM010000001">
    <property type="protein sequence ID" value="NYI44843.1"/>
    <property type="molecule type" value="Genomic_DNA"/>
</dbReference>
<reference evidence="3 4" key="1">
    <citation type="submission" date="2020-07" db="EMBL/GenBank/DDBJ databases">
        <title>Sequencing the genomes of 1000 actinobacteria strains.</title>
        <authorList>
            <person name="Klenk H.-P."/>
        </authorList>
    </citation>
    <scope>NUCLEOTIDE SEQUENCE [LARGE SCALE GENOMIC DNA]</scope>
    <source>
        <strain evidence="3 4">DSM 15131</strain>
    </source>
</reference>
<dbReference type="RefSeq" id="WP_179648587.1">
    <property type="nucleotide sequence ID" value="NZ_JACBZM010000001.1"/>
</dbReference>
<keyword evidence="2" id="KW-1133">Transmembrane helix</keyword>
<gene>
    <name evidence="3" type="ORF">BJ993_001923</name>
</gene>
<dbReference type="Proteomes" id="UP000562045">
    <property type="component" value="Unassembled WGS sequence"/>
</dbReference>
<sequence length="296" mass="30582">MTDHGLTDLLQRATEPFDPSSADRIIADSIHGGARRRRRRHLAVTTTAGVAAAAVAGLVVLIAGGGDTVRGEDPLATQPGSPTSAPADGPTSYDPGSETEVPGGPEIPTDRGIVGDARLVAAVQELLASSGTVTGAEVEHVSTGVTGHLADTTREGRRIDLLLDGMGTSITIQRWDGYSAVGVAEPGPTSEEDPGQRVATTAQEACAGAYRVFPPVECTSVAGGAYEAGWPSQGAGMPDTYKELVVTLFTDDGWAIQVDTYNTPGEKTGGPLRELPPLSAARALEIAQSPRWFTEG</sequence>
<keyword evidence="2" id="KW-0812">Transmembrane</keyword>
<feature type="region of interest" description="Disordered" evidence="1">
    <location>
        <begin position="70"/>
        <end position="108"/>
    </location>
</feature>
<evidence type="ECO:0000313" key="4">
    <source>
        <dbReference type="Proteomes" id="UP000562045"/>
    </source>
</evidence>
<name>A0A7Y9ZIA6_9ACTN</name>
<accession>A0A7Y9ZIA6</accession>
<evidence type="ECO:0000256" key="2">
    <source>
        <dbReference type="SAM" id="Phobius"/>
    </source>
</evidence>
<proteinExistence type="predicted"/>
<dbReference type="AlphaFoldDB" id="A0A7Y9ZIA6"/>
<comment type="caution">
    <text evidence="3">The sequence shown here is derived from an EMBL/GenBank/DDBJ whole genome shotgun (WGS) entry which is preliminary data.</text>
</comment>
<keyword evidence="2" id="KW-0472">Membrane</keyword>
<organism evidence="3 4">
    <name type="scientific">Nocardioides aromaticivorans</name>
    <dbReference type="NCBI Taxonomy" id="200618"/>
    <lineage>
        <taxon>Bacteria</taxon>
        <taxon>Bacillati</taxon>
        <taxon>Actinomycetota</taxon>
        <taxon>Actinomycetes</taxon>
        <taxon>Propionibacteriales</taxon>
        <taxon>Nocardioidaceae</taxon>
        <taxon>Nocardioides</taxon>
    </lineage>
</organism>
<evidence type="ECO:0000313" key="3">
    <source>
        <dbReference type="EMBL" id="NYI44843.1"/>
    </source>
</evidence>
<protein>
    <submittedName>
        <fullName evidence="3">Uncharacterized protein</fullName>
    </submittedName>
</protein>
<feature type="transmembrane region" description="Helical" evidence="2">
    <location>
        <begin position="42"/>
        <end position="64"/>
    </location>
</feature>